<evidence type="ECO:0000313" key="3">
    <source>
        <dbReference type="EMBL" id="GAE27566.1"/>
    </source>
</evidence>
<feature type="transmembrane region" description="Helical" evidence="1">
    <location>
        <begin position="82"/>
        <end position="103"/>
    </location>
</feature>
<name>W4Q666_9BACI</name>
<proteinExistence type="predicted"/>
<keyword evidence="1" id="KW-1133">Transmembrane helix</keyword>
<keyword evidence="3" id="KW-0449">Lipoprotein</keyword>
<dbReference type="Pfam" id="PF20862">
    <property type="entry name" value="DUF6843"/>
    <property type="match status" value="1"/>
</dbReference>
<feature type="domain" description="DUF6843" evidence="2">
    <location>
        <begin position="107"/>
        <end position="219"/>
    </location>
</feature>
<keyword evidence="4" id="KW-1185">Reference proteome</keyword>
<keyword evidence="1" id="KW-0812">Transmembrane</keyword>
<dbReference type="InterPro" id="IPR049293">
    <property type="entry name" value="DUF6843"/>
</dbReference>
<dbReference type="EMBL" id="BAUT01000056">
    <property type="protein sequence ID" value="GAE27566.1"/>
    <property type="molecule type" value="Genomic_DNA"/>
</dbReference>
<dbReference type="CDD" id="cd14815">
    <property type="entry name" value="BA_2398_like"/>
    <property type="match status" value="1"/>
</dbReference>
<reference evidence="3" key="1">
    <citation type="journal article" date="2014" name="Genome Announc.">
        <title>Draft Genome Sequences of Three Alkaliphilic Bacillus Strains, Bacillus wakoensis JCM 9140T, Bacillus akibai JCM 9157T, and Bacillus hemicellulosilyticus JCM 9152T.</title>
        <authorList>
            <person name="Yuki M."/>
            <person name="Oshima K."/>
            <person name="Suda W."/>
            <person name="Oshida Y."/>
            <person name="Kitamura K."/>
            <person name="Iida T."/>
            <person name="Hattori M."/>
            <person name="Ohkuma M."/>
        </authorList>
    </citation>
    <scope>NUCLEOTIDE SEQUENCE [LARGE SCALE GENOMIC DNA]</scope>
    <source>
        <strain evidence="3">JCM 9140</strain>
    </source>
</reference>
<sequence length="249" mass="28507">MRLLTVLLISFVVSVIITATFSIIHYTPLSQRDPNTYYFSFFESFIFTSLFFVPFCLIAGIVSFFIYLMVEKVQRLSPFVKKAVSLVIGVGITLLAFFIYISVSNSETNDIYLIPEGYEGEVYAFYNVRGAPKVEKEGKYSLHPINEEGYFVTSTNDLDYGTVTDQYYYVDDQGNRTPIENSCVNVFGTGSFSNHGEDHVTSISYTGFELTKSHCGEEFMLNGDGRDHHSTLERLSKLIFKEYYDFDWH</sequence>
<dbReference type="InterPro" id="IPR033796">
    <property type="entry name" value="BA_2398-like"/>
</dbReference>
<dbReference type="Proteomes" id="UP000018890">
    <property type="component" value="Unassembled WGS sequence"/>
</dbReference>
<keyword evidence="1" id="KW-0472">Membrane</keyword>
<evidence type="ECO:0000313" key="4">
    <source>
        <dbReference type="Proteomes" id="UP000018890"/>
    </source>
</evidence>
<gene>
    <name evidence="3" type="ORF">JCM9140_3718</name>
</gene>
<dbReference type="AlphaFoldDB" id="W4Q666"/>
<protein>
    <submittedName>
        <fullName evidence="3">Lipoprotein</fullName>
    </submittedName>
</protein>
<feature type="transmembrane region" description="Helical" evidence="1">
    <location>
        <begin position="46"/>
        <end position="70"/>
    </location>
</feature>
<comment type="caution">
    <text evidence="3">The sequence shown here is derived from an EMBL/GenBank/DDBJ whole genome shotgun (WGS) entry which is preliminary data.</text>
</comment>
<organism evidence="3 4">
    <name type="scientific">Halalkalibacter wakoensis JCM 9140</name>
    <dbReference type="NCBI Taxonomy" id="1236970"/>
    <lineage>
        <taxon>Bacteria</taxon>
        <taxon>Bacillati</taxon>
        <taxon>Bacillota</taxon>
        <taxon>Bacilli</taxon>
        <taxon>Bacillales</taxon>
        <taxon>Bacillaceae</taxon>
        <taxon>Halalkalibacter</taxon>
    </lineage>
</organism>
<evidence type="ECO:0000259" key="2">
    <source>
        <dbReference type="Pfam" id="PF20862"/>
    </source>
</evidence>
<evidence type="ECO:0000256" key="1">
    <source>
        <dbReference type="SAM" id="Phobius"/>
    </source>
</evidence>
<accession>W4Q666</accession>